<dbReference type="GeneID" id="105902519"/>
<protein>
    <submittedName>
        <fullName evidence="13">Poliovirus receptor homolog</fullName>
    </submittedName>
</protein>
<dbReference type="RefSeq" id="XP_031433538.1">
    <property type="nucleotide sequence ID" value="XM_031577678.1"/>
</dbReference>
<evidence type="ECO:0000256" key="9">
    <source>
        <dbReference type="SAM" id="MobiDB-lite"/>
    </source>
</evidence>
<keyword evidence="5" id="KW-0130">Cell adhesion</keyword>
<keyword evidence="10" id="KW-0812">Transmembrane</keyword>
<keyword evidence="4" id="KW-0677">Repeat</keyword>
<keyword evidence="12" id="KW-1185">Reference proteome</keyword>
<dbReference type="SMART" id="SM00408">
    <property type="entry name" value="IGc2"/>
    <property type="match status" value="1"/>
</dbReference>
<name>A0A6P8G0H4_CLUHA</name>
<feature type="transmembrane region" description="Helical" evidence="10">
    <location>
        <begin position="436"/>
        <end position="457"/>
    </location>
</feature>
<evidence type="ECO:0000256" key="4">
    <source>
        <dbReference type="ARBA" id="ARBA00022737"/>
    </source>
</evidence>
<evidence type="ECO:0000256" key="8">
    <source>
        <dbReference type="ARBA" id="ARBA00023180"/>
    </source>
</evidence>
<dbReference type="PROSITE" id="PS50835">
    <property type="entry name" value="IG_LIKE"/>
    <property type="match status" value="1"/>
</dbReference>
<feature type="compositionally biased region" description="Polar residues" evidence="9">
    <location>
        <begin position="484"/>
        <end position="514"/>
    </location>
</feature>
<dbReference type="GO" id="GO:0005912">
    <property type="term" value="C:adherens junction"/>
    <property type="evidence" value="ECO:0007669"/>
    <property type="project" value="TreeGrafter"/>
</dbReference>
<dbReference type="GO" id="GO:0007156">
    <property type="term" value="P:homophilic cell adhesion via plasma membrane adhesion molecules"/>
    <property type="evidence" value="ECO:0007669"/>
    <property type="project" value="TreeGrafter"/>
</dbReference>
<keyword evidence="13" id="KW-0675">Receptor</keyword>
<dbReference type="PANTHER" id="PTHR23277">
    <property type="entry name" value="NECTIN-RELATED"/>
    <property type="match status" value="1"/>
</dbReference>
<dbReference type="OrthoDB" id="10006996at2759"/>
<feature type="compositionally biased region" description="Polar residues" evidence="9">
    <location>
        <begin position="532"/>
        <end position="544"/>
    </location>
</feature>
<evidence type="ECO:0000313" key="12">
    <source>
        <dbReference type="Proteomes" id="UP000515152"/>
    </source>
</evidence>
<proteinExistence type="inferred from homology"/>
<dbReference type="GO" id="GO:0007157">
    <property type="term" value="P:heterophilic cell-cell adhesion via plasma membrane cell adhesion molecules"/>
    <property type="evidence" value="ECO:0007669"/>
    <property type="project" value="TreeGrafter"/>
</dbReference>
<dbReference type="InterPro" id="IPR003598">
    <property type="entry name" value="Ig_sub2"/>
</dbReference>
<dbReference type="Pfam" id="PF08205">
    <property type="entry name" value="C2-set_2"/>
    <property type="match status" value="1"/>
</dbReference>
<evidence type="ECO:0000256" key="3">
    <source>
        <dbReference type="ARBA" id="ARBA00022729"/>
    </source>
</evidence>
<comment type="similarity">
    <text evidence="2">Belongs to the nectin family.</text>
</comment>
<feature type="region of interest" description="Disordered" evidence="9">
    <location>
        <begin position="475"/>
        <end position="569"/>
    </location>
</feature>
<dbReference type="InterPro" id="IPR013162">
    <property type="entry name" value="CD80_C2-set"/>
</dbReference>
<evidence type="ECO:0000256" key="7">
    <source>
        <dbReference type="ARBA" id="ARBA00023157"/>
    </source>
</evidence>
<evidence type="ECO:0000256" key="10">
    <source>
        <dbReference type="SAM" id="Phobius"/>
    </source>
</evidence>
<dbReference type="InterPro" id="IPR051427">
    <property type="entry name" value="Nectin/Nectin-like"/>
</dbReference>
<dbReference type="InterPro" id="IPR013783">
    <property type="entry name" value="Ig-like_fold"/>
</dbReference>
<accession>A0A6P8G0H4</accession>
<dbReference type="GO" id="GO:0016020">
    <property type="term" value="C:membrane"/>
    <property type="evidence" value="ECO:0007669"/>
    <property type="project" value="UniProtKB-SubCell"/>
</dbReference>
<keyword evidence="6 10" id="KW-0472">Membrane</keyword>
<feature type="compositionally biased region" description="Basic and acidic residues" evidence="9">
    <location>
        <begin position="545"/>
        <end position="569"/>
    </location>
</feature>
<dbReference type="AlphaFoldDB" id="A0A6P8G0H4"/>
<evidence type="ECO:0000256" key="6">
    <source>
        <dbReference type="ARBA" id="ARBA00023136"/>
    </source>
</evidence>
<evidence type="ECO:0000256" key="5">
    <source>
        <dbReference type="ARBA" id="ARBA00022889"/>
    </source>
</evidence>
<dbReference type="Proteomes" id="UP000515152">
    <property type="component" value="Chromosome 2"/>
</dbReference>
<dbReference type="InterPro" id="IPR036179">
    <property type="entry name" value="Ig-like_dom_sf"/>
</dbReference>
<keyword evidence="10" id="KW-1133">Transmembrane helix</keyword>
<evidence type="ECO:0000256" key="2">
    <source>
        <dbReference type="ARBA" id="ARBA00007810"/>
    </source>
</evidence>
<feature type="domain" description="Ig-like" evidence="11">
    <location>
        <begin position="343"/>
        <end position="431"/>
    </location>
</feature>
<dbReference type="KEGG" id="char:105902519"/>
<dbReference type="Pfam" id="PF13927">
    <property type="entry name" value="Ig_3"/>
    <property type="match status" value="1"/>
</dbReference>
<evidence type="ECO:0000259" key="11">
    <source>
        <dbReference type="PROSITE" id="PS50835"/>
    </source>
</evidence>
<evidence type="ECO:0000256" key="1">
    <source>
        <dbReference type="ARBA" id="ARBA00004370"/>
    </source>
</evidence>
<dbReference type="InterPro" id="IPR007110">
    <property type="entry name" value="Ig-like_dom"/>
</dbReference>
<keyword evidence="8" id="KW-0325">Glycoprotein</keyword>
<comment type="subcellular location">
    <subcellularLocation>
        <location evidence="1">Membrane</location>
    </subcellularLocation>
</comment>
<gene>
    <name evidence="13" type="primary">LOC105902519</name>
</gene>
<organism evidence="12 13">
    <name type="scientific">Clupea harengus</name>
    <name type="common">Atlantic herring</name>
    <dbReference type="NCBI Taxonomy" id="7950"/>
    <lineage>
        <taxon>Eukaryota</taxon>
        <taxon>Metazoa</taxon>
        <taxon>Chordata</taxon>
        <taxon>Craniata</taxon>
        <taxon>Vertebrata</taxon>
        <taxon>Euteleostomi</taxon>
        <taxon>Actinopterygii</taxon>
        <taxon>Neopterygii</taxon>
        <taxon>Teleostei</taxon>
        <taxon>Clupei</taxon>
        <taxon>Clupeiformes</taxon>
        <taxon>Clupeoidei</taxon>
        <taxon>Clupeidae</taxon>
        <taxon>Clupea</taxon>
    </lineage>
</organism>
<keyword evidence="7" id="KW-1015">Disulfide bond</keyword>
<dbReference type="Gene3D" id="2.60.40.10">
    <property type="entry name" value="Immunoglobulins"/>
    <property type="match status" value="3"/>
</dbReference>
<dbReference type="SUPFAM" id="SSF48726">
    <property type="entry name" value="Immunoglobulin"/>
    <property type="match status" value="3"/>
</dbReference>
<dbReference type="PANTHER" id="PTHR23277:SF106">
    <property type="entry name" value="NECTIN-1 ISOFORM X1-RELATED"/>
    <property type="match status" value="1"/>
</dbReference>
<evidence type="ECO:0000313" key="13">
    <source>
        <dbReference type="RefSeq" id="XP_031433538.1"/>
    </source>
</evidence>
<sequence>MAVYRRSPFNLTELATKRTYRTRLESSYHASEPRRMGSGLRAITDYKGRGCSETQSSVLLPDELNAFYTRLKDSDPPEVELPDGLDSDVPLAEHCRHCLAQMTCQVYCAIVMIDSDENGSSEDTGYYSGRGVLAGSEADCFTLYDCLAKGRPKGPGTKIYITPFELSQDFSRNKDPTPEEVNGLKDRLQFTGSIPQGIGNIRLLDARIKDIGNYSCRFVLFEGSPVIKSIHLKVQARPEINIPTITPLVGTSEATLATCRADNAHPPAEVFWNASSLRISVRSITNSTENPDGSINVSCSLMGVPSRDILNKEVLCLVRHPMLEGQRTIPYSISIHYSLTDPPQMAKVTPLESPSSKSQSLVFQCQADANPIPVNYTWTRNGLPLTNNGVKADGNKLSFQKFTSDMNGLYDCEASNIYGSATGSLQFYSLSTSRHYFFLFPFIVLLCILAICIYIYYNRSKRKYVTAARTSLVSRRQSEDIEVSETSSQLLPAAQQGRQPTAMTAPGSTGQSEDTPLEPLEQNPPDAEESGELSQLQHTSQSLKESQEGSSERSSHLTQKDARSLGEDT</sequence>
<keyword evidence="3" id="KW-0732">Signal</keyword>
<reference evidence="13" key="1">
    <citation type="submission" date="2025-08" db="UniProtKB">
        <authorList>
            <consortium name="RefSeq"/>
        </authorList>
    </citation>
    <scope>IDENTIFICATION</scope>
</reference>